<organism evidence="3 4">
    <name type="scientific">Corynespora cassiicola Philippines</name>
    <dbReference type="NCBI Taxonomy" id="1448308"/>
    <lineage>
        <taxon>Eukaryota</taxon>
        <taxon>Fungi</taxon>
        <taxon>Dikarya</taxon>
        <taxon>Ascomycota</taxon>
        <taxon>Pezizomycotina</taxon>
        <taxon>Dothideomycetes</taxon>
        <taxon>Pleosporomycetidae</taxon>
        <taxon>Pleosporales</taxon>
        <taxon>Corynesporascaceae</taxon>
        <taxon>Corynespora</taxon>
    </lineage>
</organism>
<protein>
    <submittedName>
        <fullName evidence="3">Kinase-like protein</fullName>
    </submittedName>
</protein>
<accession>A0A2T2NTW6</accession>
<feature type="region of interest" description="Disordered" evidence="1">
    <location>
        <begin position="632"/>
        <end position="759"/>
    </location>
</feature>
<feature type="compositionally biased region" description="Polar residues" evidence="1">
    <location>
        <begin position="720"/>
        <end position="758"/>
    </location>
</feature>
<keyword evidence="3" id="KW-0418">Kinase</keyword>
<dbReference type="OrthoDB" id="1046782at2759"/>
<evidence type="ECO:0000256" key="1">
    <source>
        <dbReference type="SAM" id="MobiDB-lite"/>
    </source>
</evidence>
<reference evidence="3 4" key="1">
    <citation type="journal article" date="2018" name="Front. Microbiol.">
        <title>Genome-Wide Analysis of Corynespora cassiicola Leaf Fall Disease Putative Effectors.</title>
        <authorList>
            <person name="Lopez D."/>
            <person name="Ribeiro S."/>
            <person name="Label P."/>
            <person name="Fumanal B."/>
            <person name="Venisse J.S."/>
            <person name="Kohler A."/>
            <person name="de Oliveira R.R."/>
            <person name="Labutti K."/>
            <person name="Lipzen A."/>
            <person name="Lail K."/>
            <person name="Bauer D."/>
            <person name="Ohm R.A."/>
            <person name="Barry K.W."/>
            <person name="Spatafora J."/>
            <person name="Grigoriev I.V."/>
            <person name="Martin F.M."/>
            <person name="Pujade-Renaud V."/>
        </authorList>
    </citation>
    <scope>NUCLEOTIDE SEQUENCE [LARGE SCALE GENOMIC DNA]</scope>
    <source>
        <strain evidence="3 4">Philippines</strain>
    </source>
</reference>
<dbReference type="GO" id="GO:0004674">
    <property type="term" value="F:protein serine/threonine kinase activity"/>
    <property type="evidence" value="ECO:0007669"/>
    <property type="project" value="TreeGrafter"/>
</dbReference>
<dbReference type="PANTHER" id="PTHR24359:SF37">
    <property type="entry name" value="PROTEIN KINASE DOMAIN-CONTAINING PROTEIN"/>
    <property type="match status" value="1"/>
</dbReference>
<dbReference type="PROSITE" id="PS50011">
    <property type="entry name" value="PROTEIN_KINASE_DOM"/>
    <property type="match status" value="1"/>
</dbReference>
<feature type="domain" description="Protein kinase" evidence="2">
    <location>
        <begin position="263"/>
        <end position="611"/>
    </location>
</feature>
<dbReference type="GO" id="GO:0005524">
    <property type="term" value="F:ATP binding"/>
    <property type="evidence" value="ECO:0007669"/>
    <property type="project" value="InterPro"/>
</dbReference>
<gene>
    <name evidence="3" type="ORF">BS50DRAFT_325836</name>
</gene>
<feature type="region of interest" description="Disordered" evidence="1">
    <location>
        <begin position="1"/>
        <end position="89"/>
    </location>
</feature>
<feature type="compositionally biased region" description="Polar residues" evidence="1">
    <location>
        <begin position="690"/>
        <end position="700"/>
    </location>
</feature>
<feature type="compositionally biased region" description="Basic and acidic residues" evidence="1">
    <location>
        <begin position="703"/>
        <end position="719"/>
    </location>
</feature>
<feature type="compositionally biased region" description="Polar residues" evidence="1">
    <location>
        <begin position="660"/>
        <end position="670"/>
    </location>
</feature>
<evidence type="ECO:0000313" key="3">
    <source>
        <dbReference type="EMBL" id="PSN68833.1"/>
    </source>
</evidence>
<dbReference type="AlphaFoldDB" id="A0A2T2NTW6"/>
<dbReference type="PANTHER" id="PTHR24359">
    <property type="entry name" value="SERINE/THREONINE-PROTEIN KINASE SBK1"/>
    <property type="match status" value="1"/>
</dbReference>
<dbReference type="Pfam" id="PF00069">
    <property type="entry name" value="Pkinase"/>
    <property type="match status" value="1"/>
</dbReference>
<dbReference type="Proteomes" id="UP000240883">
    <property type="component" value="Unassembled WGS sequence"/>
</dbReference>
<dbReference type="InterPro" id="IPR000719">
    <property type="entry name" value="Prot_kinase_dom"/>
</dbReference>
<dbReference type="CDD" id="cd00180">
    <property type="entry name" value="PKc"/>
    <property type="match status" value="1"/>
</dbReference>
<keyword evidence="4" id="KW-1185">Reference proteome</keyword>
<feature type="compositionally biased region" description="Polar residues" evidence="1">
    <location>
        <begin position="636"/>
        <end position="653"/>
    </location>
</feature>
<keyword evidence="3" id="KW-0808">Transferase</keyword>
<feature type="compositionally biased region" description="Polar residues" evidence="1">
    <location>
        <begin position="61"/>
        <end position="75"/>
    </location>
</feature>
<proteinExistence type="predicted"/>
<dbReference type="EMBL" id="KZ678133">
    <property type="protein sequence ID" value="PSN68833.1"/>
    <property type="molecule type" value="Genomic_DNA"/>
</dbReference>
<name>A0A2T2NTW6_CORCC</name>
<sequence>MLPKSPDNVEEYLNEHKRGVLPDVTRGRSSNEIASAQEWHHSGETHVVTSLNHPEFPSSDKAASQAVTEPSSQILQDRHNPQAPGPKDTLYSKIKNAMQHSNGKKQFLPISALEHIADETAVAKELSRLNICNEAGYPNLVSSILYVKSCKRGRVCSRRKLFAILVLVERATQISAFIREEIHDCDLPFSFHKDSSVLSKGSERIIKAFEDHQNWGELHKEEFERRQWWLEAPCFRLSCERDGNLTEVSHYLVDSRAPMPFVSKEKSNPPLGIYGGESTVSKVKFHPGHYNSEDFSTENPFFAIKKRFNIQEDDEYLKNNEVQSLKRLNHVKHEHLIRLLATVEHKGYLRLVFPWADVNLQEYWSERFPSRDNPPRNAELAKWMAKQCLGLGGGLKEIHHNHVSEAQSRSHGLSPDAPKKNHGRHGDIKPENILWFKSNSCASSTGFMGTLKIADFGFVDFHSSKSKSKVPSNSHGATHTYMAPEWLIRRDLSPAYDIWCMGCVLLEFVAWYLHGQEGVKSFMDRRLKDSVSNVHNYEGDHFFNEIEIVRGELEAKAKKSVREEFYRLRHDDRCSDFILDLLEYIEYHLLRMKPVNRHSCDQLVENLESIYKRCVEEDDYCTKRTKKIPEKRTTDLSETNYTQSHAPPNSVSVPTDAFPLSTSKGQSDGSIGTKFREPTSSQNHDPETDASPTNEHNQNTTDEEAHVPEDADDGRRSSQDKTQNGQTLIPNSFRPKSNQSDQTSSDRNNNVETLNGSSPPAFLKVLRKRISIFFSSCFTGSRRSNINEA</sequence>
<feature type="region of interest" description="Disordered" evidence="1">
    <location>
        <begin position="403"/>
        <end position="427"/>
    </location>
</feature>
<evidence type="ECO:0000313" key="4">
    <source>
        <dbReference type="Proteomes" id="UP000240883"/>
    </source>
</evidence>
<dbReference type="InterPro" id="IPR011009">
    <property type="entry name" value="Kinase-like_dom_sf"/>
</dbReference>
<dbReference type="Gene3D" id="1.10.510.10">
    <property type="entry name" value="Transferase(Phosphotransferase) domain 1"/>
    <property type="match status" value="1"/>
</dbReference>
<dbReference type="SUPFAM" id="SSF56112">
    <property type="entry name" value="Protein kinase-like (PK-like)"/>
    <property type="match status" value="1"/>
</dbReference>
<dbReference type="SMART" id="SM00220">
    <property type="entry name" value="S_TKc"/>
    <property type="match status" value="1"/>
</dbReference>
<evidence type="ECO:0000259" key="2">
    <source>
        <dbReference type="PROSITE" id="PS50011"/>
    </source>
</evidence>